<evidence type="ECO:0000256" key="1">
    <source>
        <dbReference type="SAM" id="MobiDB-lite"/>
    </source>
</evidence>
<accession>A0AAE1E330</accession>
<keyword evidence="3" id="KW-1185">Reference proteome</keyword>
<dbReference type="AlphaFoldDB" id="A0AAE1E330"/>
<reference evidence="2" key="1">
    <citation type="journal article" date="2023" name="G3 (Bethesda)">
        <title>A reference genome for the long-term kleptoplast-retaining sea slug Elysia crispata morphotype clarki.</title>
        <authorList>
            <person name="Eastman K.E."/>
            <person name="Pendleton A.L."/>
            <person name="Shaikh M.A."/>
            <person name="Suttiyut T."/>
            <person name="Ogas R."/>
            <person name="Tomko P."/>
            <person name="Gavelis G."/>
            <person name="Widhalm J.R."/>
            <person name="Wisecaver J.H."/>
        </authorList>
    </citation>
    <scope>NUCLEOTIDE SEQUENCE</scope>
    <source>
        <strain evidence="2">ECLA1</strain>
    </source>
</reference>
<comment type="caution">
    <text evidence="2">The sequence shown here is derived from an EMBL/GenBank/DDBJ whole genome shotgun (WGS) entry which is preliminary data.</text>
</comment>
<dbReference type="Proteomes" id="UP001283361">
    <property type="component" value="Unassembled WGS sequence"/>
</dbReference>
<organism evidence="2 3">
    <name type="scientific">Elysia crispata</name>
    <name type="common">lettuce slug</name>
    <dbReference type="NCBI Taxonomy" id="231223"/>
    <lineage>
        <taxon>Eukaryota</taxon>
        <taxon>Metazoa</taxon>
        <taxon>Spiralia</taxon>
        <taxon>Lophotrochozoa</taxon>
        <taxon>Mollusca</taxon>
        <taxon>Gastropoda</taxon>
        <taxon>Heterobranchia</taxon>
        <taxon>Euthyneura</taxon>
        <taxon>Panpulmonata</taxon>
        <taxon>Sacoglossa</taxon>
        <taxon>Placobranchoidea</taxon>
        <taxon>Plakobranchidae</taxon>
        <taxon>Elysia</taxon>
    </lineage>
</organism>
<gene>
    <name evidence="2" type="ORF">RRG08_018776</name>
</gene>
<dbReference type="EMBL" id="JAWDGP010001384">
    <property type="protein sequence ID" value="KAK3792197.1"/>
    <property type="molecule type" value="Genomic_DNA"/>
</dbReference>
<name>A0AAE1E330_9GAST</name>
<protein>
    <submittedName>
        <fullName evidence="2">Uncharacterized protein</fullName>
    </submittedName>
</protein>
<feature type="region of interest" description="Disordered" evidence="1">
    <location>
        <begin position="65"/>
        <end position="102"/>
    </location>
</feature>
<evidence type="ECO:0000313" key="3">
    <source>
        <dbReference type="Proteomes" id="UP001283361"/>
    </source>
</evidence>
<proteinExistence type="predicted"/>
<evidence type="ECO:0000313" key="2">
    <source>
        <dbReference type="EMBL" id="KAK3792197.1"/>
    </source>
</evidence>
<sequence length="125" mass="14139">MLSELFIRPKHPETSDYGEHFGVSKQRTHFGKMLLLNYASIGKFKQMLHNPRWTVINSDSLQAEVRARGEQTPDMQQARPGFVKTPLTPDLPDMRRPSVGPCLATRGLSLATQTYPTLENSDQPM</sequence>